<dbReference type="OrthoDB" id="1100085at2"/>
<feature type="domain" description="DUF4209" evidence="1">
    <location>
        <begin position="441"/>
        <end position="525"/>
    </location>
</feature>
<sequence length="541" mass="63186">MDKHLQHIDDTCSGTELRNILYRLKLKHPDSDEIRMTFKLCSCSLNDLQSVELDALLDDAQDMHQYPNKEIIARWSEYLSYRIRDGKKIHLRKAVLLYIDLFIVNQNEEFLIHALGLVKQAKDLFSKDIGEIYKLGKQVVLKLEKPFLQKKLIADLASLNPNRSFEDFNVFLRQQIQSHERNNDFSAVLFLIEALRLIKSISKVESKIMTAETLEKDGDWQLGNKKPNTFYPSILNTYQKALIELKGLKCDDKLRRRLELKVLTEQKENIKMLSSVGQSFDDIGYSSEEIINEFGDKCIEELNIVDFASGYQALLSFPLDTSKYIKQNSPADNSFMSQLFSEFKKIDSRGKTVGTTTKDEYELIQSRNIIRECMINFLRKCKWIMDCDSFVDKDVISYYLFKKCKSKFIPSNRMYLFTEGLSAGFANDFVTSSHILIPQIENSFKHILQNRGILTAKIYDEIQHDNMLGGLLDKLIQVNNHNIFYELKDFLVDNNSVNFRNELCHGLLLPIQIEHYGIYVWWLCLRMIYDYDLIFNMNKEV</sequence>
<dbReference type="EMBL" id="FNAO01000012">
    <property type="protein sequence ID" value="SDF12669.1"/>
    <property type="molecule type" value="Genomic_DNA"/>
</dbReference>
<protein>
    <recommendedName>
        <fullName evidence="1">DUF4209 domain-containing protein</fullName>
    </recommendedName>
</protein>
<organism evidence="2 3">
    <name type="scientific">Pricia antarctica</name>
    <dbReference type="NCBI Taxonomy" id="641691"/>
    <lineage>
        <taxon>Bacteria</taxon>
        <taxon>Pseudomonadati</taxon>
        <taxon>Bacteroidota</taxon>
        <taxon>Flavobacteriia</taxon>
        <taxon>Flavobacteriales</taxon>
        <taxon>Flavobacteriaceae</taxon>
        <taxon>Pricia</taxon>
    </lineage>
</organism>
<evidence type="ECO:0000259" key="1">
    <source>
        <dbReference type="Pfam" id="PF13910"/>
    </source>
</evidence>
<dbReference type="RefSeq" id="WP_091873906.1">
    <property type="nucleotide sequence ID" value="NZ_FNAO01000012.1"/>
</dbReference>
<reference evidence="2 3" key="1">
    <citation type="submission" date="2016-10" db="EMBL/GenBank/DDBJ databases">
        <authorList>
            <person name="de Groot N.N."/>
        </authorList>
    </citation>
    <scope>NUCLEOTIDE SEQUENCE [LARGE SCALE GENOMIC DNA]</scope>
    <source>
        <strain evidence="2 3">DSM 23421</strain>
    </source>
</reference>
<accession>A0A1G7IK35</accession>
<proteinExistence type="predicted"/>
<evidence type="ECO:0000313" key="3">
    <source>
        <dbReference type="Proteomes" id="UP000199109"/>
    </source>
</evidence>
<keyword evidence="3" id="KW-1185">Reference proteome</keyword>
<evidence type="ECO:0000313" key="2">
    <source>
        <dbReference type="EMBL" id="SDF12669.1"/>
    </source>
</evidence>
<dbReference type="STRING" id="641691.SAMN05421636_11248"/>
<gene>
    <name evidence="2" type="ORF">SAMN05421636_11248</name>
</gene>
<dbReference type="AlphaFoldDB" id="A0A1G7IK35"/>
<dbReference type="Pfam" id="PF13910">
    <property type="entry name" value="DUF4209"/>
    <property type="match status" value="1"/>
</dbReference>
<dbReference type="InterPro" id="IPR025209">
    <property type="entry name" value="DUF4209"/>
</dbReference>
<dbReference type="Proteomes" id="UP000199109">
    <property type="component" value="Unassembled WGS sequence"/>
</dbReference>
<name>A0A1G7IK35_9FLAO</name>